<sequence>MDPRFLLGCLTGMVGTTKLAIYLLRSRVTSRKRNFKEKLDDYKLRFKPPKISLRISVLIDFFNFESDITLYFHRY</sequence>
<evidence type="ECO:0000313" key="3">
    <source>
        <dbReference type="Proteomes" id="UP000263486"/>
    </source>
</evidence>
<keyword evidence="1" id="KW-1133">Transmembrane helix</keyword>
<reference evidence="2 3" key="1">
    <citation type="submission" date="2018-08" db="EMBL/GenBank/DDBJ databases">
        <title>Draft genome sequence of Psychrilyobacter sp. strain SD5 isolated from Black Sea water.</title>
        <authorList>
            <person name="Yadav S."/>
            <person name="Villanueva L."/>
            <person name="Damste J.S.S."/>
        </authorList>
    </citation>
    <scope>NUCLEOTIDE SEQUENCE [LARGE SCALE GENOMIC DNA]</scope>
    <source>
        <strain evidence="2 3">SD5</strain>
    </source>
</reference>
<name>A0ABX9KFJ8_9FUSO</name>
<dbReference type="EMBL" id="QUAJ01000018">
    <property type="protein sequence ID" value="REI40572.1"/>
    <property type="molecule type" value="Genomic_DNA"/>
</dbReference>
<keyword evidence="1" id="KW-0812">Transmembrane</keyword>
<evidence type="ECO:0000313" key="2">
    <source>
        <dbReference type="EMBL" id="REI40572.1"/>
    </source>
</evidence>
<proteinExistence type="predicted"/>
<organism evidence="2 3">
    <name type="scientific">Psychrilyobacter piezotolerans</name>
    <dbReference type="NCBI Taxonomy" id="2293438"/>
    <lineage>
        <taxon>Bacteria</taxon>
        <taxon>Fusobacteriati</taxon>
        <taxon>Fusobacteriota</taxon>
        <taxon>Fusobacteriia</taxon>
        <taxon>Fusobacteriales</taxon>
        <taxon>Fusobacteriaceae</taxon>
        <taxon>Psychrilyobacter</taxon>
    </lineage>
</organism>
<protein>
    <submittedName>
        <fullName evidence="2">Uncharacterized protein</fullName>
    </submittedName>
</protein>
<keyword evidence="1" id="KW-0472">Membrane</keyword>
<comment type="caution">
    <text evidence="2">The sequence shown here is derived from an EMBL/GenBank/DDBJ whole genome shotgun (WGS) entry which is preliminary data.</text>
</comment>
<evidence type="ECO:0000256" key="1">
    <source>
        <dbReference type="SAM" id="Phobius"/>
    </source>
</evidence>
<feature type="transmembrane region" description="Helical" evidence="1">
    <location>
        <begin position="6"/>
        <end position="24"/>
    </location>
</feature>
<accession>A0ABX9KFJ8</accession>
<gene>
    <name evidence="2" type="ORF">DYH56_10460</name>
</gene>
<keyword evidence="3" id="KW-1185">Reference proteome</keyword>
<dbReference type="Proteomes" id="UP000263486">
    <property type="component" value="Unassembled WGS sequence"/>
</dbReference>